<proteinExistence type="predicted"/>
<dbReference type="GO" id="GO:0005975">
    <property type="term" value="P:carbohydrate metabolic process"/>
    <property type="evidence" value="ECO:0007669"/>
    <property type="project" value="InterPro"/>
</dbReference>
<keyword evidence="2" id="KW-1185">Reference proteome</keyword>
<dbReference type="InterPro" id="IPR011013">
    <property type="entry name" value="Gal_mutarotase_sf_dom"/>
</dbReference>
<dbReference type="SUPFAM" id="SSF74650">
    <property type="entry name" value="Galactose mutarotase-like"/>
    <property type="match status" value="1"/>
</dbReference>
<dbReference type="RefSeq" id="WP_221248022.1">
    <property type="nucleotide sequence ID" value="NZ_JACHHK010000003.1"/>
</dbReference>
<reference evidence="1 2" key="1">
    <citation type="submission" date="2020-08" db="EMBL/GenBank/DDBJ databases">
        <title>Genomic Encyclopedia of Type Strains, Phase IV (KMG-IV): sequencing the most valuable type-strain genomes for metagenomic binning, comparative biology and taxonomic classification.</title>
        <authorList>
            <person name="Goeker M."/>
        </authorList>
    </citation>
    <scope>NUCLEOTIDE SEQUENCE [LARGE SCALE GENOMIC DNA]</scope>
    <source>
        <strain evidence="1 2">DSM 25799</strain>
    </source>
</reference>
<dbReference type="InterPro" id="IPR014718">
    <property type="entry name" value="GH-type_carb-bd"/>
</dbReference>
<gene>
    <name evidence="1" type="ORF">HNQ47_000957</name>
</gene>
<dbReference type="Gene3D" id="2.70.98.10">
    <property type="match status" value="1"/>
</dbReference>
<evidence type="ECO:0000313" key="2">
    <source>
        <dbReference type="Proteomes" id="UP000539953"/>
    </source>
</evidence>
<dbReference type="PANTHER" id="PTHR11122">
    <property type="entry name" value="APOSPORY-ASSOCIATED PROTEIN C-RELATED"/>
    <property type="match status" value="1"/>
</dbReference>
<dbReference type="AlphaFoldDB" id="A0A7W8CWK9"/>
<dbReference type="EMBL" id="JACHHK010000003">
    <property type="protein sequence ID" value="MBB5182937.1"/>
    <property type="molecule type" value="Genomic_DNA"/>
</dbReference>
<dbReference type="Proteomes" id="UP000539953">
    <property type="component" value="Unassembled WGS sequence"/>
</dbReference>
<dbReference type="InterPro" id="IPR008183">
    <property type="entry name" value="Aldose_1/G6P_1-epimerase"/>
</dbReference>
<accession>A0A7W8CWK9</accession>
<comment type="caution">
    <text evidence="1">The sequence shown here is derived from an EMBL/GenBank/DDBJ whole genome shotgun (WGS) entry which is preliminary data.</text>
</comment>
<dbReference type="PANTHER" id="PTHR11122:SF13">
    <property type="entry name" value="GLUCOSE-6-PHOSPHATE 1-EPIMERASE"/>
    <property type="match status" value="1"/>
</dbReference>
<name>A0A7W8CWK9_9FIRM</name>
<dbReference type="GO" id="GO:0016853">
    <property type="term" value="F:isomerase activity"/>
    <property type="evidence" value="ECO:0007669"/>
    <property type="project" value="InterPro"/>
</dbReference>
<evidence type="ECO:0000313" key="1">
    <source>
        <dbReference type="EMBL" id="MBB5182937.1"/>
    </source>
</evidence>
<organism evidence="1 2">
    <name type="scientific">Catenisphaera adipataccumulans</name>
    <dbReference type="NCBI Taxonomy" id="700500"/>
    <lineage>
        <taxon>Bacteria</taxon>
        <taxon>Bacillati</taxon>
        <taxon>Bacillota</taxon>
        <taxon>Erysipelotrichia</taxon>
        <taxon>Erysipelotrichales</taxon>
        <taxon>Erysipelotrichaceae</taxon>
        <taxon>Catenisphaera</taxon>
    </lineage>
</organism>
<protein>
    <submittedName>
        <fullName evidence="1">Galactose mutarotase-like enzyme</fullName>
    </submittedName>
</protein>
<dbReference type="GO" id="GO:0030246">
    <property type="term" value="F:carbohydrate binding"/>
    <property type="evidence" value="ECO:0007669"/>
    <property type="project" value="InterPro"/>
</dbReference>
<sequence>MYQLENDALKLECIERAGQMSHLIDKKNNTEILYQGDQGWSGRNPTLFPLVGNTYSGSYEINGRTYAMKNHGLIRYLDLKGNQRDDAIIFTYDADETTKAQYPFDFHYEMKYTLDGNAVHIDYMIKNTGDEVMPFSFGLHPAFRVPQREGETYEEYTLRFAQEENCRQCIFGNGPSHWENRTFHEWKVDRQDIYRYATIVYDNLKSKYVTLFHQDEARLRVHFDGFRYLALWTHPTPSDFLCIEPWMGHADYDDVDVDFYHREGTQLLEPNQSWSIGYVIEIL</sequence>
<dbReference type="Pfam" id="PF01263">
    <property type="entry name" value="Aldose_epim"/>
    <property type="match status" value="1"/>
</dbReference>